<evidence type="ECO:0000313" key="3">
    <source>
        <dbReference type="Proteomes" id="UP000195877"/>
    </source>
</evidence>
<reference evidence="2 4" key="2">
    <citation type="submission" date="2017-05" db="EMBL/GenBank/DDBJ databases">
        <authorList>
            <person name="Song R."/>
            <person name="Chenine A.L."/>
            <person name="Ruprecht R.M."/>
        </authorList>
    </citation>
    <scope>NUCLEOTIDE SEQUENCE [LARGE SCALE GENOMIC DNA]</scope>
    <source>
        <strain evidence="2">PD5205</strain>
    </source>
</reference>
<evidence type="ECO:0000313" key="1">
    <source>
        <dbReference type="EMBL" id="SMR00895.1"/>
    </source>
</evidence>
<dbReference type="AlphaFoldDB" id="A0A1Y6HDS8"/>
<dbReference type="Proteomes" id="UP000195953">
    <property type="component" value="Chromosome 1"/>
</dbReference>
<gene>
    <name evidence="2" type="ORF">PD5205_00335</name>
    <name evidence="1" type="ORF">PD885_03674</name>
</gene>
<evidence type="ECO:0000313" key="4">
    <source>
        <dbReference type="Proteomes" id="UP000195953"/>
    </source>
</evidence>
<dbReference type="eggNOG" id="COG3515">
    <property type="taxonomic scope" value="Bacteria"/>
</dbReference>
<proteinExistence type="predicted"/>
<dbReference type="STRING" id="48664.BER92_01630"/>
<dbReference type="EMBL" id="LT853885">
    <property type="protein sequence ID" value="SMR01655.1"/>
    <property type="molecule type" value="Genomic_DNA"/>
</dbReference>
<evidence type="ECO:0000313" key="2">
    <source>
        <dbReference type="EMBL" id="SMR01655.1"/>
    </source>
</evidence>
<dbReference type="Proteomes" id="UP000195877">
    <property type="component" value="Chromosome 1"/>
</dbReference>
<keyword evidence="3" id="KW-1185">Reference proteome</keyword>
<sequence length="74" mass="8443">MIKIRVRQLSEVLFSAQRQEIWAYYARNVPSSPVPMLLRRAQRLVGCDFLALMKELAPGGIDELQRVTGPLEES</sequence>
<organism evidence="2 4">
    <name type="scientific">Xanthomonas fragariae</name>
    <dbReference type="NCBI Taxonomy" id="48664"/>
    <lineage>
        <taxon>Bacteria</taxon>
        <taxon>Pseudomonadati</taxon>
        <taxon>Pseudomonadota</taxon>
        <taxon>Gammaproteobacteria</taxon>
        <taxon>Lysobacterales</taxon>
        <taxon>Lysobacteraceae</taxon>
        <taxon>Xanthomonas</taxon>
    </lineage>
</organism>
<reference evidence="1 3" key="1">
    <citation type="submission" date="2017-05" db="EMBL/GenBank/DDBJ databases">
        <authorList>
            <person name="Blom J."/>
        </authorList>
    </citation>
    <scope>NUCLEOTIDE SEQUENCE [LARGE SCALE GENOMIC DNA]</scope>
    <source>
        <strain evidence="1">PD885</strain>
    </source>
</reference>
<protein>
    <submittedName>
        <fullName evidence="2">Type VI secretion-associated protein, ImpA family</fullName>
    </submittedName>
</protein>
<dbReference type="EMBL" id="LT853882">
    <property type="protein sequence ID" value="SMR00895.1"/>
    <property type="molecule type" value="Genomic_DNA"/>
</dbReference>
<name>A0A1Y6HDS8_9XANT</name>
<accession>A0A1Y6HDS8</accession>